<sequence>MIGRRAFTLVELLVVIAIIGVLIALLLPAVQQARESARRMQCTNNLKQMGIALHNFHDTFGLIPYGSTKYRLSPHVQILDYMEANTSKDLYDVKQSLYSTQNVNASKTQLPFLLCPSDPFPNGGAGGQATTSYHYNVGRWVTLTKWDGAFAESIYAGTEAGTGLSYWKTTDLTFGNITDGLSNTAAFAEVQTGDAYGGSDNKKWDAYDCSAPAATTTAAARTAFQALDWKTSSIPWSGDWRYRGYPYSEGSVWRTGYNHLLPPNSPAWVPGGDFNAIVSPAGSYHPGGALAVLADGSVHFYTETMDGAVWEAFGSRDGRDLTIQQ</sequence>
<dbReference type="Gene3D" id="3.30.700.10">
    <property type="entry name" value="Glycoprotein, Type 4 Pilin"/>
    <property type="match status" value="1"/>
</dbReference>
<dbReference type="InterPro" id="IPR045584">
    <property type="entry name" value="Pilin-like"/>
</dbReference>
<evidence type="ECO:0000256" key="1">
    <source>
        <dbReference type="SAM" id="Phobius"/>
    </source>
</evidence>
<accession>A0A9X1SHJ0</accession>
<dbReference type="PANTHER" id="PTHR30093">
    <property type="entry name" value="GENERAL SECRETION PATHWAY PROTEIN G"/>
    <property type="match status" value="1"/>
</dbReference>
<keyword evidence="1" id="KW-1133">Transmembrane helix</keyword>
<organism evidence="3 4">
    <name type="scientific">Blastopirellula sediminis</name>
    <dbReference type="NCBI Taxonomy" id="2894196"/>
    <lineage>
        <taxon>Bacteria</taxon>
        <taxon>Pseudomonadati</taxon>
        <taxon>Planctomycetota</taxon>
        <taxon>Planctomycetia</taxon>
        <taxon>Pirellulales</taxon>
        <taxon>Pirellulaceae</taxon>
        <taxon>Blastopirellula</taxon>
    </lineage>
</organism>
<dbReference type="PANTHER" id="PTHR30093:SF2">
    <property type="entry name" value="TYPE II SECRETION SYSTEM PROTEIN H"/>
    <property type="match status" value="1"/>
</dbReference>
<evidence type="ECO:0000313" key="3">
    <source>
        <dbReference type="EMBL" id="MCC9630192.1"/>
    </source>
</evidence>
<dbReference type="InterPro" id="IPR011453">
    <property type="entry name" value="DUF1559"/>
</dbReference>
<dbReference type="EMBL" id="JAJKFT010000010">
    <property type="protein sequence ID" value="MCC9630192.1"/>
    <property type="molecule type" value="Genomic_DNA"/>
</dbReference>
<dbReference type="NCBIfam" id="TIGR04294">
    <property type="entry name" value="pre_pil_HX9DG"/>
    <property type="match status" value="1"/>
</dbReference>
<proteinExistence type="predicted"/>
<feature type="transmembrane region" description="Helical" evidence="1">
    <location>
        <begin position="6"/>
        <end position="30"/>
    </location>
</feature>
<dbReference type="InterPro" id="IPR027558">
    <property type="entry name" value="Pre_pil_HX9DG_C"/>
</dbReference>
<evidence type="ECO:0000313" key="4">
    <source>
        <dbReference type="Proteomes" id="UP001139103"/>
    </source>
</evidence>
<dbReference type="Proteomes" id="UP001139103">
    <property type="component" value="Unassembled WGS sequence"/>
</dbReference>
<dbReference type="RefSeq" id="WP_230221115.1">
    <property type="nucleotide sequence ID" value="NZ_JAJKFT010000010.1"/>
</dbReference>
<feature type="domain" description="DUF1559" evidence="2">
    <location>
        <begin position="31"/>
        <end position="306"/>
    </location>
</feature>
<reference evidence="3" key="1">
    <citation type="submission" date="2021-11" db="EMBL/GenBank/DDBJ databases">
        <title>Genome sequence.</title>
        <authorList>
            <person name="Sun Q."/>
        </authorList>
    </citation>
    <scope>NUCLEOTIDE SEQUENCE</scope>
    <source>
        <strain evidence="3">JC732</strain>
    </source>
</reference>
<comment type="caution">
    <text evidence="3">The sequence shown here is derived from an EMBL/GenBank/DDBJ whole genome shotgun (WGS) entry which is preliminary data.</text>
</comment>
<protein>
    <submittedName>
        <fullName evidence="3">DUF1559 domain-containing protein</fullName>
    </submittedName>
</protein>
<dbReference type="AlphaFoldDB" id="A0A9X1SHJ0"/>
<keyword evidence="4" id="KW-1185">Reference proteome</keyword>
<dbReference type="Pfam" id="PF07963">
    <property type="entry name" value="N_methyl"/>
    <property type="match status" value="1"/>
</dbReference>
<keyword evidence="1" id="KW-0812">Transmembrane</keyword>
<keyword evidence="1" id="KW-0472">Membrane</keyword>
<dbReference type="SUPFAM" id="SSF54523">
    <property type="entry name" value="Pili subunits"/>
    <property type="match status" value="1"/>
</dbReference>
<dbReference type="NCBIfam" id="TIGR02532">
    <property type="entry name" value="IV_pilin_GFxxxE"/>
    <property type="match status" value="1"/>
</dbReference>
<evidence type="ECO:0000259" key="2">
    <source>
        <dbReference type="Pfam" id="PF07596"/>
    </source>
</evidence>
<gene>
    <name evidence="3" type="ORF">LOC68_17495</name>
</gene>
<name>A0A9X1SHJ0_9BACT</name>
<dbReference type="Pfam" id="PF07596">
    <property type="entry name" value="SBP_bac_10"/>
    <property type="match status" value="1"/>
</dbReference>
<dbReference type="InterPro" id="IPR012902">
    <property type="entry name" value="N_methyl_site"/>
</dbReference>